<dbReference type="InterPro" id="IPR037401">
    <property type="entry name" value="SnoaL-like"/>
</dbReference>
<evidence type="ECO:0000259" key="1">
    <source>
        <dbReference type="Pfam" id="PF12680"/>
    </source>
</evidence>
<dbReference type="EMBL" id="WJHE01000292">
    <property type="protein sequence ID" value="MST32440.1"/>
    <property type="molecule type" value="Genomic_DNA"/>
</dbReference>
<organism evidence="2 3">
    <name type="scientific">Acidiferrimicrobium australe</name>
    <dbReference type="NCBI Taxonomy" id="2664430"/>
    <lineage>
        <taxon>Bacteria</taxon>
        <taxon>Bacillati</taxon>
        <taxon>Actinomycetota</taxon>
        <taxon>Acidimicrobiia</taxon>
        <taxon>Acidimicrobiales</taxon>
        <taxon>Acidimicrobiaceae</taxon>
        <taxon>Acidiferrimicrobium</taxon>
    </lineage>
</organism>
<keyword evidence="3" id="KW-1185">Reference proteome</keyword>
<dbReference type="Pfam" id="PF12680">
    <property type="entry name" value="SnoaL_2"/>
    <property type="match status" value="1"/>
</dbReference>
<evidence type="ECO:0000313" key="3">
    <source>
        <dbReference type="Proteomes" id="UP000437736"/>
    </source>
</evidence>
<protein>
    <submittedName>
        <fullName evidence="2">DUF4440 domain-containing protein</fullName>
    </submittedName>
</protein>
<dbReference type="SUPFAM" id="SSF54427">
    <property type="entry name" value="NTF2-like"/>
    <property type="match status" value="1"/>
</dbReference>
<proteinExistence type="predicted"/>
<comment type="caution">
    <text evidence="2">The sequence shown here is derived from an EMBL/GenBank/DDBJ whole genome shotgun (WGS) entry which is preliminary data.</text>
</comment>
<dbReference type="Proteomes" id="UP000437736">
    <property type="component" value="Unassembled WGS sequence"/>
</dbReference>
<accession>A0ABW9QRH4</accession>
<dbReference type="CDD" id="cd00531">
    <property type="entry name" value="NTF2_like"/>
    <property type="match status" value="1"/>
</dbReference>
<gene>
    <name evidence="2" type="ORF">GHK86_06860</name>
</gene>
<evidence type="ECO:0000313" key="2">
    <source>
        <dbReference type="EMBL" id="MST32440.1"/>
    </source>
</evidence>
<name>A0ABW9QRH4_9ACTN</name>
<dbReference type="Gene3D" id="3.10.450.50">
    <property type="match status" value="1"/>
</dbReference>
<feature type="domain" description="SnoaL-like" evidence="1">
    <location>
        <begin position="21"/>
        <end position="125"/>
    </location>
</feature>
<sequence>MVSPSRQGWCAVAEHPNAALIRRLSDALASGDLQGIEEVLAEDAFVHDPGRGVVAGDYLGREQAADFFAELLEQTAGTYKAEVIDVLANDQRAVLIQRSTARRQHRSLDTRDVLVAEIHDGRIRSIQIYSADEDAENAFWAKVGSPPTRHSELSDVQLDQLGEVLRELGKAKPFSGSEALVAALDAGVVNGAADIGSAIDDLEDAGVLREVTRNPPRWRAADAVD</sequence>
<reference evidence="2 3" key="1">
    <citation type="submission" date="2019-11" db="EMBL/GenBank/DDBJ databases">
        <title>Acidiferrimicrobium australis gen. nov., sp. nov., an acidophilic and obligately heterotrophic, member of the Actinobacteria that catalyses dissimilatory oxido- reduction of iron isolated from metal-rich acidic water in Chile.</title>
        <authorList>
            <person name="Gonzalez D."/>
            <person name="Huber K."/>
            <person name="Hedrich S."/>
            <person name="Rojas-Villalobos C."/>
            <person name="Quatrini R."/>
            <person name="Dinamarca M.A."/>
            <person name="Schwarz A."/>
            <person name="Canales C."/>
            <person name="Nancucheo I."/>
        </authorList>
    </citation>
    <scope>NUCLEOTIDE SEQUENCE [LARGE SCALE GENOMIC DNA]</scope>
    <source>
        <strain evidence="2 3">USS-CCA1</strain>
    </source>
</reference>
<dbReference type="InterPro" id="IPR032710">
    <property type="entry name" value="NTF2-like_dom_sf"/>
</dbReference>